<dbReference type="RefSeq" id="WP_265425991.1">
    <property type="nucleotide sequence ID" value="NZ_JAPFPW010000021.1"/>
</dbReference>
<dbReference type="PANTHER" id="PTHR32309:SF13">
    <property type="entry name" value="FERRIC ENTEROBACTIN TRANSPORT PROTEIN FEPE"/>
    <property type="match status" value="1"/>
</dbReference>
<dbReference type="InterPro" id="IPR003856">
    <property type="entry name" value="LPS_length_determ_N"/>
</dbReference>
<evidence type="ECO:0000256" key="10">
    <source>
        <dbReference type="ARBA" id="ARBA00022777"/>
    </source>
</evidence>
<evidence type="ECO:0000259" key="19">
    <source>
        <dbReference type="Pfam" id="PF13614"/>
    </source>
</evidence>
<evidence type="ECO:0000256" key="12">
    <source>
        <dbReference type="ARBA" id="ARBA00022989"/>
    </source>
</evidence>
<evidence type="ECO:0000256" key="7">
    <source>
        <dbReference type="ARBA" id="ARBA00022679"/>
    </source>
</evidence>
<gene>
    <name evidence="21" type="ORF">OOT00_13880</name>
</gene>
<dbReference type="Pfam" id="PF13614">
    <property type="entry name" value="AAA_31"/>
    <property type="match status" value="1"/>
</dbReference>
<feature type="transmembrane region" description="Helical" evidence="17">
    <location>
        <begin position="449"/>
        <end position="467"/>
    </location>
</feature>
<dbReference type="EMBL" id="JAPFPW010000021">
    <property type="protein sequence ID" value="MCW7755074.1"/>
    <property type="molecule type" value="Genomic_DNA"/>
</dbReference>
<comment type="subcellular location">
    <subcellularLocation>
        <location evidence="1">Cell inner membrane</location>
        <topology evidence="1">Multi-pass membrane protein</topology>
    </subcellularLocation>
</comment>
<evidence type="ECO:0000256" key="9">
    <source>
        <dbReference type="ARBA" id="ARBA00022741"/>
    </source>
</evidence>
<dbReference type="EC" id="2.7.10.2" evidence="4"/>
<keyword evidence="6" id="KW-0997">Cell inner membrane</keyword>
<keyword evidence="5" id="KW-1003">Cell membrane</keyword>
<feature type="domain" description="Tyrosine-protein kinase G-rich" evidence="20">
    <location>
        <begin position="396"/>
        <end position="466"/>
    </location>
</feature>
<feature type="coiled-coil region" evidence="16">
    <location>
        <begin position="217"/>
        <end position="281"/>
    </location>
</feature>
<dbReference type="Pfam" id="PF02706">
    <property type="entry name" value="Wzz"/>
    <property type="match status" value="1"/>
</dbReference>
<evidence type="ECO:0000313" key="22">
    <source>
        <dbReference type="Proteomes" id="UP001209681"/>
    </source>
</evidence>
<evidence type="ECO:0000256" key="13">
    <source>
        <dbReference type="ARBA" id="ARBA00023136"/>
    </source>
</evidence>
<dbReference type="InterPro" id="IPR027417">
    <property type="entry name" value="P-loop_NTPase"/>
</dbReference>
<keyword evidence="16" id="KW-0175">Coiled coil</keyword>
<feature type="coiled-coil region" evidence="16">
    <location>
        <begin position="333"/>
        <end position="389"/>
    </location>
</feature>
<dbReference type="CDD" id="cd05387">
    <property type="entry name" value="BY-kinase"/>
    <property type="match status" value="1"/>
</dbReference>
<evidence type="ECO:0000256" key="14">
    <source>
        <dbReference type="ARBA" id="ARBA00023137"/>
    </source>
</evidence>
<dbReference type="NCBIfam" id="TIGR01007">
    <property type="entry name" value="eps_fam"/>
    <property type="match status" value="1"/>
</dbReference>
<evidence type="ECO:0000259" key="20">
    <source>
        <dbReference type="Pfam" id="PF13807"/>
    </source>
</evidence>
<dbReference type="Proteomes" id="UP001209681">
    <property type="component" value="Unassembled WGS sequence"/>
</dbReference>
<organism evidence="21 22">
    <name type="scientific">Desulfobotulus pelophilus</name>
    <dbReference type="NCBI Taxonomy" id="2823377"/>
    <lineage>
        <taxon>Bacteria</taxon>
        <taxon>Pseudomonadati</taxon>
        <taxon>Thermodesulfobacteriota</taxon>
        <taxon>Desulfobacteria</taxon>
        <taxon>Desulfobacterales</taxon>
        <taxon>Desulfobacteraceae</taxon>
        <taxon>Desulfobotulus</taxon>
    </lineage>
</organism>
<comment type="similarity">
    <text evidence="2">Belongs to the CpsD/CapB family.</text>
</comment>
<dbReference type="GO" id="GO:0004715">
    <property type="term" value="F:non-membrane spanning protein tyrosine kinase activity"/>
    <property type="evidence" value="ECO:0007669"/>
    <property type="project" value="UniProtKB-EC"/>
</dbReference>
<keyword evidence="11" id="KW-0067">ATP-binding</keyword>
<sequence length="724" mass="81613">MEVKEKEIHLKDYLRVVMKRKKMILLFFFITVVTVVLGTIGTTPLYKASVKLKVEKNDANPLSANYGYSRYDPEFLQTQTEIIRSKAVAEKVVAFLDLENTYGSFFPEMENPPFSLSVFVKDQIRMVKGWLISSEEEEGAARNLRALYFGEEASPASVIAEALRENIRVAPVKMSRVIDVSYASEHSVFAALVVNSIARAYIERVLEMRMENIGYTLDWMKKKAEEERGRLEKSERRLQEYLKDNNIITIEDRIAIIPQRINQLSAELTSLESERKRLATVLDMIAATSADMLESIPVVAANPRFQEVKANLFTKEQEILEASQQYGPRHPVMMRLEKEIAALKANRDQEVRMILQKLRNEYQLTLANEKNLEEQFKRTTSEAMRLNEAFGQYKILQREVETNSQLYQALVARIKEQTITEQIRDVDVWVIENAEVPEHPFNRGLKKNFLLALVLGAFGGIGLAFFLEYLDNRISLAEDAEEKTGLPVFGSIGMLTGDEMARQKVLIEAPHSVEAEAYKAIRASLLLATSKGLPSSIMITSYTSGEGKTLTSSNLAVAIALSGKRVLLVDADMRKPKLHKVFNLSNEKGFSGILAGEDCKKGFIVNTGVENLYVIPSGKKPVNPSELISSDLVKDMVAAFEKNFDVVIFDAPPVGLVSDPIVLGQRVESILLVTRSEVTKYDDVKTCIRKLGGLETRILGQIVNAVDLKKQGYSESYYYSEYYK</sequence>
<evidence type="ECO:0000256" key="15">
    <source>
        <dbReference type="ARBA" id="ARBA00051245"/>
    </source>
</evidence>
<accession>A0ABT3NC92</accession>
<dbReference type="Gene3D" id="3.40.50.300">
    <property type="entry name" value="P-loop containing nucleotide triphosphate hydrolases"/>
    <property type="match status" value="1"/>
</dbReference>
<dbReference type="InterPro" id="IPR025669">
    <property type="entry name" value="AAA_dom"/>
</dbReference>
<evidence type="ECO:0000256" key="2">
    <source>
        <dbReference type="ARBA" id="ARBA00007316"/>
    </source>
</evidence>
<feature type="domain" description="AAA" evidence="19">
    <location>
        <begin position="537"/>
        <end position="654"/>
    </location>
</feature>
<comment type="similarity">
    <text evidence="3">Belongs to the etk/wzc family.</text>
</comment>
<dbReference type="InterPro" id="IPR032807">
    <property type="entry name" value="GNVR"/>
</dbReference>
<evidence type="ECO:0000256" key="5">
    <source>
        <dbReference type="ARBA" id="ARBA00022475"/>
    </source>
</evidence>
<dbReference type="PANTHER" id="PTHR32309">
    <property type="entry name" value="TYROSINE-PROTEIN KINASE"/>
    <property type="match status" value="1"/>
</dbReference>
<keyword evidence="13 17" id="KW-0472">Membrane</keyword>
<feature type="domain" description="Polysaccharide chain length determinant N-terminal" evidence="18">
    <location>
        <begin position="7"/>
        <end position="94"/>
    </location>
</feature>
<evidence type="ECO:0000256" key="6">
    <source>
        <dbReference type="ARBA" id="ARBA00022519"/>
    </source>
</evidence>
<protein>
    <recommendedName>
        <fullName evidence="4">non-specific protein-tyrosine kinase</fullName>
        <ecNumber evidence="4">2.7.10.2</ecNumber>
    </recommendedName>
</protein>
<keyword evidence="14" id="KW-0829">Tyrosine-protein kinase</keyword>
<dbReference type="InterPro" id="IPR050445">
    <property type="entry name" value="Bact_polysacc_biosynth/exp"/>
</dbReference>
<evidence type="ECO:0000313" key="21">
    <source>
        <dbReference type="EMBL" id="MCW7755074.1"/>
    </source>
</evidence>
<keyword evidence="9" id="KW-0547">Nucleotide-binding</keyword>
<keyword evidence="10" id="KW-0418">Kinase</keyword>
<evidence type="ECO:0000256" key="4">
    <source>
        <dbReference type="ARBA" id="ARBA00011903"/>
    </source>
</evidence>
<evidence type="ECO:0000259" key="18">
    <source>
        <dbReference type="Pfam" id="PF02706"/>
    </source>
</evidence>
<evidence type="ECO:0000256" key="16">
    <source>
        <dbReference type="SAM" id="Coils"/>
    </source>
</evidence>
<evidence type="ECO:0000256" key="17">
    <source>
        <dbReference type="SAM" id="Phobius"/>
    </source>
</evidence>
<evidence type="ECO:0000256" key="11">
    <source>
        <dbReference type="ARBA" id="ARBA00022840"/>
    </source>
</evidence>
<dbReference type="SUPFAM" id="SSF52540">
    <property type="entry name" value="P-loop containing nucleoside triphosphate hydrolases"/>
    <property type="match status" value="1"/>
</dbReference>
<reference evidence="21 22" key="1">
    <citation type="submission" date="2022-11" db="EMBL/GenBank/DDBJ databases">
        <title>Desulfobotulus tamanensis H1 sp. nov. - anaerobic, alkaliphilic, sulphate reducing bacterium isolated from terrestrial mud volcano.</title>
        <authorList>
            <person name="Frolova A."/>
            <person name="Merkel A.Y."/>
            <person name="Slobodkin A.I."/>
        </authorList>
    </citation>
    <scope>NUCLEOTIDE SEQUENCE [LARGE SCALE GENOMIC DNA]</scope>
    <source>
        <strain evidence="21 22">H1</strain>
    </source>
</reference>
<keyword evidence="8 17" id="KW-0812">Transmembrane</keyword>
<dbReference type="InterPro" id="IPR005702">
    <property type="entry name" value="Wzc-like_C"/>
</dbReference>
<dbReference type="Pfam" id="PF13807">
    <property type="entry name" value="GNVR"/>
    <property type="match status" value="1"/>
</dbReference>
<feature type="transmembrane region" description="Helical" evidence="17">
    <location>
        <begin position="24"/>
        <end position="46"/>
    </location>
</feature>
<keyword evidence="12 17" id="KW-1133">Transmembrane helix</keyword>
<comment type="catalytic activity">
    <reaction evidence="15">
        <text>L-tyrosyl-[protein] + ATP = O-phospho-L-tyrosyl-[protein] + ADP + H(+)</text>
        <dbReference type="Rhea" id="RHEA:10596"/>
        <dbReference type="Rhea" id="RHEA-COMP:10136"/>
        <dbReference type="Rhea" id="RHEA-COMP:20101"/>
        <dbReference type="ChEBI" id="CHEBI:15378"/>
        <dbReference type="ChEBI" id="CHEBI:30616"/>
        <dbReference type="ChEBI" id="CHEBI:46858"/>
        <dbReference type="ChEBI" id="CHEBI:61978"/>
        <dbReference type="ChEBI" id="CHEBI:456216"/>
        <dbReference type="EC" id="2.7.10.2"/>
    </reaction>
</comment>
<comment type="caution">
    <text evidence="21">The sequence shown here is derived from an EMBL/GenBank/DDBJ whole genome shotgun (WGS) entry which is preliminary data.</text>
</comment>
<evidence type="ECO:0000256" key="1">
    <source>
        <dbReference type="ARBA" id="ARBA00004429"/>
    </source>
</evidence>
<keyword evidence="22" id="KW-1185">Reference proteome</keyword>
<evidence type="ECO:0000256" key="8">
    <source>
        <dbReference type="ARBA" id="ARBA00022692"/>
    </source>
</evidence>
<proteinExistence type="inferred from homology"/>
<evidence type="ECO:0000256" key="3">
    <source>
        <dbReference type="ARBA" id="ARBA00008883"/>
    </source>
</evidence>
<name>A0ABT3NC92_9BACT</name>
<keyword evidence="7 21" id="KW-0808">Transferase</keyword>